<dbReference type="AlphaFoldDB" id="A0A1A8W7P6"/>
<proteinExistence type="predicted"/>
<dbReference type="EMBL" id="FLQU01000592">
    <property type="protein sequence ID" value="SBS87709.1"/>
    <property type="molecule type" value="Genomic_DNA"/>
</dbReference>
<protein>
    <submittedName>
        <fullName evidence="1">Uncharacterized protein</fullName>
    </submittedName>
</protein>
<reference evidence="2" key="1">
    <citation type="submission" date="2016-05" db="EMBL/GenBank/DDBJ databases">
        <authorList>
            <person name="Naeem Raeece"/>
        </authorList>
    </citation>
    <scope>NUCLEOTIDE SEQUENCE [LARGE SCALE GENOMIC DNA]</scope>
</reference>
<evidence type="ECO:0000313" key="2">
    <source>
        <dbReference type="Proteomes" id="UP000078560"/>
    </source>
</evidence>
<accession>A0A1A8W7P6</accession>
<sequence>MTGERAENPTLPQTHNSRLLSWLCTQRLFQIYVPKFSHFCVPKIYVIKGMQPQMHFCANWAFTNTPMQEYHLKYLCGCFMTAYQFIPEKIYQSTSKCVWSEGENCVGGTPRQNVYLAKLCLYD</sequence>
<dbReference type="Proteomes" id="UP000078560">
    <property type="component" value="Unassembled WGS sequence"/>
</dbReference>
<organism evidence="1 2">
    <name type="scientific">Plasmodium ovale curtisi</name>
    <dbReference type="NCBI Taxonomy" id="864141"/>
    <lineage>
        <taxon>Eukaryota</taxon>
        <taxon>Sar</taxon>
        <taxon>Alveolata</taxon>
        <taxon>Apicomplexa</taxon>
        <taxon>Aconoidasida</taxon>
        <taxon>Haemosporida</taxon>
        <taxon>Plasmodiidae</taxon>
        <taxon>Plasmodium</taxon>
        <taxon>Plasmodium (Plasmodium)</taxon>
    </lineage>
</organism>
<name>A0A1A8W7P6_PLAOA</name>
<gene>
    <name evidence="1" type="ORF">POVCU2_0044060</name>
</gene>
<evidence type="ECO:0000313" key="1">
    <source>
        <dbReference type="EMBL" id="SBS87709.1"/>
    </source>
</evidence>